<keyword evidence="1" id="KW-0175">Coiled coil</keyword>
<evidence type="ECO:0000256" key="1">
    <source>
        <dbReference type="SAM" id="Coils"/>
    </source>
</evidence>
<evidence type="ECO:0008006" key="4">
    <source>
        <dbReference type="Google" id="ProtNLM"/>
    </source>
</evidence>
<dbReference type="EMBL" id="JAFBDH010000005">
    <property type="protein sequence ID" value="MBM7550504.1"/>
    <property type="molecule type" value="Genomic_DNA"/>
</dbReference>
<evidence type="ECO:0000313" key="2">
    <source>
        <dbReference type="EMBL" id="MBM7550504.1"/>
    </source>
</evidence>
<accession>A0ABS2MKF4</accession>
<gene>
    <name evidence="2" type="ORF">JOD41_001241</name>
</gene>
<sequence>MTDNLRDLPVSRTLKDKWLLSWDETQQKFARVSPKMLTSTIYTEDGTPLDELLKVTPSELAKMVEDILEGAPEAYNTFLEVSQALESNKDSITEIFREISKRIVRPDGGKTSQVLKLDDKGKLVFADDQDTIYEHPAKHSADIIETNENRRFVSEKEKTAWNNKLDKDSLLNENKIFLQDQEALLKDFLEEILKFNASIKDSIGNSNGMASLDGNAKVPLSQLPDEALRDTTYDLSPYAKTKDIEKTYAEIAALNTLKDAIEEKLEAYSKKVDLDKFNKSINAELDKKEDTIHRGAANGYASLNELGKVPKEQLPEEAIKVYDLNPYAKTEDVKKTYATKEEVVAGKLDYTPEDVSNKGRAGGYASLGNDGKVPSSQLPSYVDDVLEFASKSKFPSPGEQGKIYVDLASENIYRWSGSTYTEISPSLITQADIEKLRNIEEGAQKNNVTGDMISKWNNKWDSAYGKDLSRGKTRGYKTSSLWLALSNSRDLEDWIGDLCQRTEELKEELAKKPDVVEMSLADYEALETKKPNTIYAID</sequence>
<keyword evidence="3" id="KW-1185">Reference proteome</keyword>
<proteinExistence type="predicted"/>
<reference evidence="2 3" key="1">
    <citation type="submission" date="2021-01" db="EMBL/GenBank/DDBJ databases">
        <title>Genomic Encyclopedia of Type Strains, Phase IV (KMG-IV): sequencing the most valuable type-strain genomes for metagenomic binning, comparative biology and taxonomic classification.</title>
        <authorList>
            <person name="Goeker M."/>
        </authorList>
    </citation>
    <scope>NUCLEOTIDE SEQUENCE [LARGE SCALE GENOMIC DNA]</scope>
    <source>
        <strain evidence="2 3">DSM 21461</strain>
    </source>
</reference>
<organism evidence="2 3">
    <name type="scientific">Peptoniphilus gorbachii</name>
    <dbReference type="NCBI Taxonomy" id="411567"/>
    <lineage>
        <taxon>Bacteria</taxon>
        <taxon>Bacillati</taxon>
        <taxon>Bacillota</taxon>
        <taxon>Tissierellia</taxon>
        <taxon>Tissierellales</taxon>
        <taxon>Peptoniphilaceae</taxon>
        <taxon>Peptoniphilus</taxon>
    </lineage>
</organism>
<name>A0ABS2MKF4_9FIRM</name>
<comment type="caution">
    <text evidence="2">The sequence shown here is derived from an EMBL/GenBank/DDBJ whole genome shotgun (WGS) entry which is preliminary data.</text>
</comment>
<dbReference type="Proteomes" id="UP000720595">
    <property type="component" value="Unassembled WGS sequence"/>
</dbReference>
<evidence type="ECO:0000313" key="3">
    <source>
        <dbReference type="Proteomes" id="UP000720595"/>
    </source>
</evidence>
<feature type="coiled-coil region" evidence="1">
    <location>
        <begin position="244"/>
        <end position="271"/>
    </location>
</feature>
<dbReference type="RefSeq" id="WP_205052027.1">
    <property type="nucleotide sequence ID" value="NZ_JAFBDH010000005.1"/>
</dbReference>
<protein>
    <recommendedName>
        <fullName evidence="4">Large polyvalent protein associated domain-containing protein</fullName>
    </recommendedName>
</protein>